<organism evidence="2 3">
    <name type="scientific">Luteolibacter luteus</name>
    <dbReference type="NCBI Taxonomy" id="2728835"/>
    <lineage>
        <taxon>Bacteria</taxon>
        <taxon>Pseudomonadati</taxon>
        <taxon>Verrucomicrobiota</taxon>
        <taxon>Verrucomicrobiia</taxon>
        <taxon>Verrucomicrobiales</taxon>
        <taxon>Verrucomicrobiaceae</taxon>
        <taxon>Luteolibacter</taxon>
    </lineage>
</organism>
<dbReference type="EMBL" id="CP051774">
    <property type="protein sequence ID" value="QJE96145.1"/>
    <property type="molecule type" value="Genomic_DNA"/>
</dbReference>
<evidence type="ECO:0000313" key="2">
    <source>
        <dbReference type="EMBL" id="QJE96145.1"/>
    </source>
</evidence>
<protein>
    <submittedName>
        <fullName evidence="2">Uncharacterized protein</fullName>
    </submittedName>
</protein>
<dbReference type="RefSeq" id="WP_169454546.1">
    <property type="nucleotide sequence ID" value="NZ_CP051774.1"/>
</dbReference>
<name>A0A858RHG1_9BACT</name>
<dbReference type="Proteomes" id="UP000501812">
    <property type="component" value="Chromosome"/>
</dbReference>
<reference evidence="2 3" key="1">
    <citation type="submission" date="2020-04" db="EMBL/GenBank/DDBJ databases">
        <title>Luteolibacter sp. G-1-1-1 isolated from soil.</title>
        <authorList>
            <person name="Dahal R.H."/>
        </authorList>
    </citation>
    <scope>NUCLEOTIDE SEQUENCE [LARGE SCALE GENOMIC DNA]</scope>
    <source>
        <strain evidence="2 3">G-1-1-1</strain>
    </source>
</reference>
<dbReference type="AlphaFoldDB" id="A0A858RHG1"/>
<gene>
    <name evidence="2" type="ORF">HHL09_10220</name>
</gene>
<evidence type="ECO:0000313" key="3">
    <source>
        <dbReference type="Proteomes" id="UP000501812"/>
    </source>
</evidence>
<proteinExistence type="predicted"/>
<keyword evidence="1" id="KW-0812">Transmembrane</keyword>
<feature type="transmembrane region" description="Helical" evidence="1">
    <location>
        <begin position="101"/>
        <end position="122"/>
    </location>
</feature>
<feature type="transmembrane region" description="Helical" evidence="1">
    <location>
        <begin position="58"/>
        <end position="80"/>
    </location>
</feature>
<keyword evidence="3" id="KW-1185">Reference proteome</keyword>
<evidence type="ECO:0000256" key="1">
    <source>
        <dbReference type="SAM" id="Phobius"/>
    </source>
</evidence>
<accession>A0A858RHG1</accession>
<keyword evidence="1" id="KW-0472">Membrane</keyword>
<feature type="transmembrane region" description="Helical" evidence="1">
    <location>
        <begin position="33"/>
        <end position="52"/>
    </location>
</feature>
<dbReference type="KEGG" id="luo:HHL09_10220"/>
<sequence>MDPYAPPSSTLNAVLEQKPALRELVLAWERLRIFYNALLLLPGLLILFTLVTEENIGFIEALLMGFAVAVGANCCFFLGPASELYLRGLFRKGEPIGRGRWLIFGSGTMLSLMLFILFLGQLKTGWP</sequence>
<keyword evidence="1" id="KW-1133">Transmembrane helix</keyword>